<keyword evidence="4" id="KW-1185">Reference proteome</keyword>
<dbReference type="Proteomes" id="UP000634136">
    <property type="component" value="Unassembled WGS sequence"/>
</dbReference>
<sequence length="718" mass="81164">MASNILSAMLHQAEDQKWLKGIKFAHRGLQISHLMYADDTVLFFKADKEVCGKLKHLLNEYCSLAGQKINNCKSHFVFSPIAPTEFKEYIKINWSMKYSNLLGKYLALPIYQMSIIDIPKEIARKIDSATMNFFWGGNDQKKTMNMIKASIIKRPRREGGLGIRDISNFNKALLAKHTWRFVKRPNSLCSHWFMSKHRRPNEEFGFRRTTQDSIFWKGIKNSMNLVLNNLHWIVGEGGSINVNSRFWSFRMEGNSSITNVADLITFNDSSTGNGSGGSKEQRDEGPFTLHNSDHPGTALVNTPLTGTNYLTWSLAIKTSLEAKDKLGFIDGSLPAPLMKLNSSVGRKLTPWLKHGSTTRLVRTLLTLLFLAIKRRSYGIYWQAGMIDRLVPQPTCQCDKCTCDVNGKLQAITESTRLLQFLMGLNLEFKPIRRHILNLDPLPQVDRALAMVISAESEQEVTMTYSALGVEASAMVVKGQNSFRSDADKKRDAAKKDRVCNHCNVTGHTRETCFKLHGYPEWYKDLKEARKGNGSNKKASVNMAGASNGVNQENAGGKGEEKQMEIASMDLKSEEIIAIAGRSKRQVAYYIDAEKEGKGNIVKMENQRLTDTDIMRQGNSFSIIKIKMQRKKGWQVERRSIGDGKSTRVWEDPLVMFDRPTLLPAPTQNTVNVEKVCDLMHESGDSWDEGKLRGCFDEEICQRILCIPPKRAQGADRWV</sequence>
<evidence type="ECO:0000313" key="4">
    <source>
        <dbReference type="Proteomes" id="UP000634136"/>
    </source>
</evidence>
<evidence type="ECO:0000259" key="2">
    <source>
        <dbReference type="Pfam" id="PF14244"/>
    </source>
</evidence>
<dbReference type="InterPro" id="IPR029472">
    <property type="entry name" value="Copia-like_N"/>
</dbReference>
<dbReference type="AlphaFoldDB" id="A0A834VYR0"/>
<name>A0A834VYR0_9FABA</name>
<dbReference type="Pfam" id="PF14244">
    <property type="entry name" value="Retrotran_gag_3"/>
    <property type="match status" value="1"/>
</dbReference>
<proteinExistence type="predicted"/>
<dbReference type="OrthoDB" id="1433654at2759"/>
<protein>
    <recommendedName>
        <fullName evidence="2">Retrotransposon Copia-like N-terminal domain-containing protein</fullName>
    </recommendedName>
</protein>
<dbReference type="PANTHER" id="PTHR34222">
    <property type="entry name" value="GAG_PRE-INTEGRS DOMAIN-CONTAINING PROTEIN"/>
    <property type="match status" value="1"/>
</dbReference>
<organism evidence="3 4">
    <name type="scientific">Senna tora</name>
    <dbReference type="NCBI Taxonomy" id="362788"/>
    <lineage>
        <taxon>Eukaryota</taxon>
        <taxon>Viridiplantae</taxon>
        <taxon>Streptophyta</taxon>
        <taxon>Embryophyta</taxon>
        <taxon>Tracheophyta</taxon>
        <taxon>Spermatophyta</taxon>
        <taxon>Magnoliopsida</taxon>
        <taxon>eudicotyledons</taxon>
        <taxon>Gunneridae</taxon>
        <taxon>Pentapetalae</taxon>
        <taxon>rosids</taxon>
        <taxon>fabids</taxon>
        <taxon>Fabales</taxon>
        <taxon>Fabaceae</taxon>
        <taxon>Caesalpinioideae</taxon>
        <taxon>Cassia clade</taxon>
        <taxon>Senna</taxon>
    </lineage>
</organism>
<dbReference type="EMBL" id="JAAIUW010000013">
    <property type="protein sequence ID" value="KAF7802282.1"/>
    <property type="molecule type" value="Genomic_DNA"/>
</dbReference>
<evidence type="ECO:0000313" key="3">
    <source>
        <dbReference type="EMBL" id="KAF7802282.1"/>
    </source>
</evidence>
<accession>A0A834VYR0</accession>
<feature type="domain" description="Retrotransposon Copia-like N-terminal" evidence="2">
    <location>
        <begin position="290"/>
        <end position="336"/>
    </location>
</feature>
<evidence type="ECO:0000256" key="1">
    <source>
        <dbReference type="SAM" id="MobiDB-lite"/>
    </source>
</evidence>
<dbReference type="PANTHER" id="PTHR34222:SF99">
    <property type="entry name" value="PROTEIN, PUTATIVE-RELATED"/>
    <property type="match status" value="1"/>
</dbReference>
<reference evidence="3" key="1">
    <citation type="submission" date="2020-09" db="EMBL/GenBank/DDBJ databases">
        <title>Genome-Enabled Discovery of Anthraquinone Biosynthesis in Senna tora.</title>
        <authorList>
            <person name="Kang S.-H."/>
            <person name="Pandey R.P."/>
            <person name="Lee C.-M."/>
            <person name="Sim J.-S."/>
            <person name="Jeong J.-T."/>
            <person name="Choi B.-S."/>
            <person name="Jung M."/>
            <person name="Ginzburg D."/>
            <person name="Zhao K."/>
            <person name="Won S.Y."/>
            <person name="Oh T.-J."/>
            <person name="Yu Y."/>
            <person name="Kim N.-H."/>
            <person name="Lee O.R."/>
            <person name="Lee T.-H."/>
            <person name="Bashyal P."/>
            <person name="Kim T.-S."/>
            <person name="Lee W.-H."/>
            <person name="Kawkins C."/>
            <person name="Kim C.-K."/>
            <person name="Kim J.S."/>
            <person name="Ahn B.O."/>
            <person name="Rhee S.Y."/>
            <person name="Sohng J.K."/>
        </authorList>
    </citation>
    <scope>NUCLEOTIDE SEQUENCE</scope>
    <source>
        <tissue evidence="3">Leaf</tissue>
    </source>
</reference>
<feature type="region of interest" description="Disordered" evidence="1">
    <location>
        <begin position="271"/>
        <end position="292"/>
    </location>
</feature>
<comment type="caution">
    <text evidence="3">The sequence shown here is derived from an EMBL/GenBank/DDBJ whole genome shotgun (WGS) entry which is preliminary data.</text>
</comment>
<gene>
    <name evidence="3" type="ORF">G2W53_041393</name>
</gene>